<keyword evidence="5" id="KW-1185">Reference proteome</keyword>
<dbReference type="Proteomes" id="UP001317870">
    <property type="component" value="Chromosome"/>
</dbReference>
<sequence>MLTFRGAALGALLLAIAGMFATAPVTQAQPEPGGVAITADLKLNREGILEVVEQVSVPPEGSFRMVLPLRLKVSDDAERVFRVSDVDTEGAGTATVANDQFTIEARPGVSTFRYSVQNTVSDAPGTQVFHWLGVLNTDIASISASLISPSFEMGIVDCKLGPPGNTRPCADVKIESDGVLFLEQTDLHKGDAIDLTLQLPPGTVPSNADVRGSGDAGPFAITAPVLVAFGVLLLALAALVAFVLRARRQDAAVGGGSETIDPLLREGDRVQFTSPDGALPGEAGLLLDGHVDPVDVAATVVDLAVRRYLRITPLSDSDWRISRVNTPDDQLRAYETAVYEALLPDGADAVTLGELRRPGRVASGPVRAAMVADAVARGNFLDRRRPGLAMWLGGALVLAGIVATVALALTSGHALVGVAIALGGVACLLAPQYLPARTSRGLELARQIRALQRGLENTRREQIPPIDQETVFSRALPFMVLGARADNWIRAFRDLDPSADAQPGLYWFGGFERDRNLQRFAGHFPFFITALEGLFAVAGDPHR</sequence>
<evidence type="ECO:0000313" key="5">
    <source>
        <dbReference type="Proteomes" id="UP001317870"/>
    </source>
</evidence>
<dbReference type="EMBL" id="AP026978">
    <property type="protein sequence ID" value="BDU03652.1"/>
    <property type="molecule type" value="Genomic_DNA"/>
</dbReference>
<feature type="chain" id="PRO_5046849423" description="Predicted membrane protein YciQ-like C-terminal domain-containing protein" evidence="2">
    <location>
        <begin position="29"/>
        <end position="543"/>
    </location>
</feature>
<evidence type="ECO:0000256" key="2">
    <source>
        <dbReference type="SAM" id="SignalP"/>
    </source>
</evidence>
<proteinExistence type="predicted"/>
<dbReference type="RefSeq" id="WP_281876828.1">
    <property type="nucleotide sequence ID" value="NZ_AP026978.1"/>
</dbReference>
<feature type="signal peptide" evidence="2">
    <location>
        <begin position="1"/>
        <end position="28"/>
    </location>
</feature>
<keyword evidence="1" id="KW-0812">Transmembrane</keyword>
<feature type="transmembrane region" description="Helical" evidence="1">
    <location>
        <begin position="415"/>
        <end position="434"/>
    </location>
</feature>
<evidence type="ECO:0000313" key="4">
    <source>
        <dbReference type="EMBL" id="BDU03652.1"/>
    </source>
</evidence>
<feature type="domain" description="Predicted membrane protein YciQ-like C-terminal" evidence="3">
    <location>
        <begin position="275"/>
        <end position="492"/>
    </location>
</feature>
<feature type="transmembrane region" description="Helical" evidence="1">
    <location>
        <begin position="388"/>
        <end position="409"/>
    </location>
</feature>
<dbReference type="InterPro" id="IPR048389">
    <property type="entry name" value="YciQ-like_C"/>
</dbReference>
<keyword evidence="1" id="KW-1133">Transmembrane helix</keyword>
<evidence type="ECO:0000259" key="3">
    <source>
        <dbReference type="Pfam" id="PF20990"/>
    </source>
</evidence>
<protein>
    <recommendedName>
        <fullName evidence="3">Predicted membrane protein YciQ-like C-terminal domain-containing protein</fullName>
    </recommendedName>
</protein>
<organism evidence="4 5">
    <name type="scientific">Nocardia sputorum</name>
    <dbReference type="NCBI Taxonomy" id="2984338"/>
    <lineage>
        <taxon>Bacteria</taxon>
        <taxon>Bacillati</taxon>
        <taxon>Actinomycetota</taxon>
        <taxon>Actinomycetes</taxon>
        <taxon>Mycobacteriales</taxon>
        <taxon>Nocardiaceae</taxon>
        <taxon>Nocardia</taxon>
    </lineage>
</organism>
<keyword evidence="2" id="KW-0732">Signal</keyword>
<dbReference type="Pfam" id="PF20990">
    <property type="entry name" value="DUF2207_C"/>
    <property type="match status" value="1"/>
</dbReference>
<keyword evidence="1" id="KW-0472">Membrane</keyword>
<feature type="transmembrane region" description="Helical" evidence="1">
    <location>
        <begin position="219"/>
        <end position="244"/>
    </location>
</feature>
<reference evidence="4 5" key="1">
    <citation type="submission" date="2022-11" db="EMBL/GenBank/DDBJ databases">
        <title>Genome Sequencing of Nocardia sp. ON39_IFM12276 and assembly.</title>
        <authorList>
            <person name="Shimojima M."/>
            <person name="Toyokawa M."/>
            <person name="Uesaka K."/>
        </authorList>
    </citation>
    <scope>NUCLEOTIDE SEQUENCE [LARGE SCALE GENOMIC DNA]</scope>
    <source>
        <strain evidence="4 5">IFM 12276</strain>
    </source>
</reference>
<evidence type="ECO:0000256" key="1">
    <source>
        <dbReference type="SAM" id="Phobius"/>
    </source>
</evidence>
<gene>
    <name evidence="4" type="ORF">IFM12276_66800</name>
</gene>
<name>A0ABM8D877_9NOCA</name>
<accession>A0ABM8D877</accession>